<dbReference type="Proteomes" id="UP000293852">
    <property type="component" value="Unassembled WGS sequence"/>
</dbReference>
<dbReference type="AlphaFoldDB" id="A0A4Q7LZF6"/>
<reference evidence="2 3" key="1">
    <citation type="submission" date="2019-02" db="EMBL/GenBank/DDBJ databases">
        <title>Sequencing the genomes of 1000 actinobacteria strains.</title>
        <authorList>
            <person name="Klenk H.-P."/>
        </authorList>
    </citation>
    <scope>NUCLEOTIDE SEQUENCE [LARGE SCALE GENOMIC DNA]</scope>
    <source>
        <strain evidence="2 3">DSM 16932</strain>
    </source>
</reference>
<comment type="caution">
    <text evidence="2">The sequence shown here is derived from an EMBL/GenBank/DDBJ whole genome shotgun (WGS) entry which is preliminary data.</text>
</comment>
<evidence type="ECO:0008006" key="4">
    <source>
        <dbReference type="Google" id="ProtNLM"/>
    </source>
</evidence>
<evidence type="ECO:0000313" key="2">
    <source>
        <dbReference type="EMBL" id="RZS60181.1"/>
    </source>
</evidence>
<accession>A0A4Q7LZF6</accession>
<sequence length="291" mass="31844">MATRHLRTPDEQGRPPAGPGATEPAEARRARALDHAYAVNAQLSAPRVFSHATAALIWRLRLWTPPAVTHLRQQSKPGGQRAGDVVRHVGLPESYGVIDGLPVTSLEQTVLDCALTMPPLDALVIADAALAHGLRLEATRDLLARVRKPNGKARAALVLDLAGGGSQSAWETWLRYLAARLGLPRPVLQFPVRTHLGVYRVDLAWPEHPVLAEFDGQVKYTDGAFGQDYSGRRALVEEKRREDAIAEALGVRPIRFMAADARDPDAVARRLLARFPPDVRAAARVDRRLPL</sequence>
<evidence type="ECO:0000256" key="1">
    <source>
        <dbReference type="SAM" id="MobiDB-lite"/>
    </source>
</evidence>
<proteinExistence type="predicted"/>
<name>A0A4Q7LZF6_9MICO</name>
<gene>
    <name evidence="2" type="ORF">EV386_0427</name>
</gene>
<dbReference type="EMBL" id="SGWX01000001">
    <property type="protein sequence ID" value="RZS60181.1"/>
    <property type="molecule type" value="Genomic_DNA"/>
</dbReference>
<evidence type="ECO:0000313" key="3">
    <source>
        <dbReference type="Proteomes" id="UP000293852"/>
    </source>
</evidence>
<organism evidence="2 3">
    <name type="scientific">Xylanimonas ulmi</name>
    <dbReference type="NCBI Taxonomy" id="228973"/>
    <lineage>
        <taxon>Bacteria</taxon>
        <taxon>Bacillati</taxon>
        <taxon>Actinomycetota</taxon>
        <taxon>Actinomycetes</taxon>
        <taxon>Micrococcales</taxon>
        <taxon>Promicromonosporaceae</taxon>
        <taxon>Xylanimonas</taxon>
    </lineage>
</organism>
<keyword evidence="3" id="KW-1185">Reference proteome</keyword>
<protein>
    <recommendedName>
        <fullName evidence="4">Transcriptional regulator, AbiEi antitoxin, Type IV TA system</fullName>
    </recommendedName>
</protein>
<feature type="region of interest" description="Disordered" evidence="1">
    <location>
        <begin position="1"/>
        <end position="27"/>
    </location>
</feature>